<dbReference type="AlphaFoldDB" id="A0A9W6L6Z6"/>
<keyword evidence="15" id="KW-1185">Reference proteome</keyword>
<feature type="compositionally biased region" description="Pro residues" evidence="12">
    <location>
        <begin position="103"/>
        <end position="118"/>
    </location>
</feature>
<evidence type="ECO:0000256" key="12">
    <source>
        <dbReference type="SAM" id="MobiDB-lite"/>
    </source>
</evidence>
<keyword evidence="11 13" id="KW-0472">Membrane</keyword>
<name>A0A9W6L6Z6_9PSEU</name>
<dbReference type="Pfam" id="PF01786">
    <property type="entry name" value="AOX"/>
    <property type="match status" value="1"/>
</dbReference>
<dbReference type="InterPro" id="IPR038659">
    <property type="entry name" value="AOX_sf"/>
</dbReference>
<evidence type="ECO:0000256" key="8">
    <source>
        <dbReference type="ARBA" id="ARBA00022989"/>
    </source>
</evidence>
<evidence type="ECO:0000256" key="7">
    <source>
        <dbReference type="ARBA" id="ARBA00022982"/>
    </source>
</evidence>
<evidence type="ECO:0000256" key="11">
    <source>
        <dbReference type="ARBA" id="ARBA00023136"/>
    </source>
</evidence>
<dbReference type="Gene3D" id="1.20.1260.140">
    <property type="entry name" value="Alternative oxidase"/>
    <property type="match status" value="1"/>
</dbReference>
<sequence length="367" mass="41095">MRPAPTPAGFDHGIPVQIGSVPAPRRPAPATPPRPPAALPPSVAGPSRPAPAPRPAPASRPTPGTSPRPAPGPTSRPPHPGPSRPGHPPHPGHPHHALRRPGPGLPLPRHPGPLPPAVHDPRPGSGSVDVRLLPSPDGDHADRPLTAAATPRLGRRALRHEQLATLAAPRRRYSLLARLLFVTMDLLYGRRRTLEKFQVLEVVARIPYQIWENAAYRLFTRRHRDGALARRIHERIEENREQQDNEQWHLLIVGELVRASGRKPSRVRFRVLPLLLALSYYHVAWLMFVLAPRWSYRLNADFEDHAEHEYAEYVAEHPELETVPHRSAFADRYGAHATVADLLRQIGHDERMHKEESERYLAEGRLR</sequence>
<keyword evidence="6" id="KW-0479">Metal-binding</keyword>
<evidence type="ECO:0000256" key="4">
    <source>
        <dbReference type="ARBA" id="ARBA00022660"/>
    </source>
</evidence>
<accession>A0A9W6L6Z6</accession>
<dbReference type="InterPro" id="IPR002680">
    <property type="entry name" value="AOX"/>
</dbReference>
<evidence type="ECO:0000256" key="1">
    <source>
        <dbReference type="ARBA" id="ARBA00001962"/>
    </source>
</evidence>
<comment type="cofactor">
    <cofactor evidence="1">
        <name>Fe cation</name>
        <dbReference type="ChEBI" id="CHEBI:24875"/>
    </cofactor>
</comment>
<comment type="subcellular location">
    <subcellularLocation>
        <location evidence="2">Membrane</location>
    </subcellularLocation>
</comment>
<keyword evidence="8 13" id="KW-1133">Transmembrane helix</keyword>
<reference evidence="14" key="2">
    <citation type="submission" date="2023-01" db="EMBL/GenBank/DDBJ databases">
        <authorList>
            <person name="Sun Q."/>
            <person name="Evtushenko L."/>
        </authorList>
    </citation>
    <scope>NUCLEOTIDE SEQUENCE</scope>
    <source>
        <strain evidence="14">VKM Ac-1069</strain>
    </source>
</reference>
<dbReference type="Proteomes" id="UP001143463">
    <property type="component" value="Unassembled WGS sequence"/>
</dbReference>
<evidence type="ECO:0000256" key="9">
    <source>
        <dbReference type="ARBA" id="ARBA00023002"/>
    </source>
</evidence>
<dbReference type="GO" id="GO:0046872">
    <property type="term" value="F:metal ion binding"/>
    <property type="evidence" value="ECO:0007669"/>
    <property type="project" value="UniProtKB-KW"/>
</dbReference>
<evidence type="ECO:0000256" key="5">
    <source>
        <dbReference type="ARBA" id="ARBA00022692"/>
    </source>
</evidence>
<evidence type="ECO:0000313" key="14">
    <source>
        <dbReference type="EMBL" id="GLL14238.1"/>
    </source>
</evidence>
<keyword evidence="4" id="KW-0679">Respiratory chain</keyword>
<protein>
    <recommendedName>
        <fullName evidence="16">Alternative oxidase</fullName>
    </recommendedName>
</protein>
<evidence type="ECO:0000313" key="15">
    <source>
        <dbReference type="Proteomes" id="UP001143463"/>
    </source>
</evidence>
<evidence type="ECO:0000256" key="2">
    <source>
        <dbReference type="ARBA" id="ARBA00004370"/>
    </source>
</evidence>
<keyword evidence="7" id="KW-0249">Electron transport</keyword>
<evidence type="ECO:0000256" key="3">
    <source>
        <dbReference type="ARBA" id="ARBA00022448"/>
    </source>
</evidence>
<keyword evidence="9" id="KW-0560">Oxidoreductase</keyword>
<evidence type="ECO:0008006" key="16">
    <source>
        <dbReference type="Google" id="ProtNLM"/>
    </source>
</evidence>
<proteinExistence type="predicted"/>
<dbReference type="GO" id="GO:0016020">
    <property type="term" value="C:membrane"/>
    <property type="evidence" value="ECO:0007669"/>
    <property type="project" value="UniProtKB-SubCell"/>
</dbReference>
<feature type="region of interest" description="Disordered" evidence="12">
    <location>
        <begin position="1"/>
        <end position="153"/>
    </location>
</feature>
<keyword evidence="3" id="KW-0813">Transport</keyword>
<dbReference type="GO" id="GO:0009916">
    <property type="term" value="F:alternative oxidase activity"/>
    <property type="evidence" value="ECO:0007669"/>
    <property type="project" value="InterPro"/>
</dbReference>
<feature type="compositionally biased region" description="Basic residues" evidence="12">
    <location>
        <begin position="90"/>
        <end position="99"/>
    </location>
</feature>
<evidence type="ECO:0000256" key="10">
    <source>
        <dbReference type="ARBA" id="ARBA00023004"/>
    </source>
</evidence>
<comment type="caution">
    <text evidence="14">The sequence shown here is derived from an EMBL/GenBank/DDBJ whole genome shotgun (WGS) entry which is preliminary data.</text>
</comment>
<organism evidence="14 15">
    <name type="scientific">Pseudonocardia halophobica</name>
    <dbReference type="NCBI Taxonomy" id="29401"/>
    <lineage>
        <taxon>Bacteria</taxon>
        <taxon>Bacillati</taxon>
        <taxon>Actinomycetota</taxon>
        <taxon>Actinomycetes</taxon>
        <taxon>Pseudonocardiales</taxon>
        <taxon>Pseudonocardiaceae</taxon>
        <taxon>Pseudonocardia</taxon>
    </lineage>
</organism>
<reference evidence="14" key="1">
    <citation type="journal article" date="2014" name="Int. J. Syst. Evol. Microbiol.">
        <title>Complete genome sequence of Corynebacterium casei LMG S-19264T (=DSM 44701T), isolated from a smear-ripened cheese.</title>
        <authorList>
            <consortium name="US DOE Joint Genome Institute (JGI-PGF)"/>
            <person name="Walter F."/>
            <person name="Albersmeier A."/>
            <person name="Kalinowski J."/>
            <person name="Ruckert C."/>
        </authorList>
    </citation>
    <scope>NUCLEOTIDE SEQUENCE</scope>
    <source>
        <strain evidence="14">VKM Ac-1069</strain>
    </source>
</reference>
<evidence type="ECO:0000256" key="6">
    <source>
        <dbReference type="ARBA" id="ARBA00022723"/>
    </source>
</evidence>
<keyword evidence="5 13" id="KW-0812">Transmembrane</keyword>
<feature type="compositionally biased region" description="Pro residues" evidence="12">
    <location>
        <begin position="48"/>
        <end position="89"/>
    </location>
</feature>
<dbReference type="EMBL" id="BSFQ01000030">
    <property type="protein sequence ID" value="GLL14238.1"/>
    <property type="molecule type" value="Genomic_DNA"/>
</dbReference>
<evidence type="ECO:0000256" key="13">
    <source>
        <dbReference type="SAM" id="Phobius"/>
    </source>
</evidence>
<feature type="transmembrane region" description="Helical" evidence="13">
    <location>
        <begin position="271"/>
        <end position="291"/>
    </location>
</feature>
<feature type="compositionally biased region" description="Pro residues" evidence="12">
    <location>
        <begin position="24"/>
        <end position="39"/>
    </location>
</feature>
<gene>
    <name evidence="14" type="ORF">GCM10017577_53850</name>
</gene>
<keyword evidence="10" id="KW-0408">Iron</keyword>